<sequence>NTRPKWLPPPAPEEAFVHAAAAALAAAEAPVTRLTLRVEADGDYTHTIVQQFLQRSNRFLDWSTDGGVVGASKDLQALFDAAPELATVHLESVFFTVPPDSQQVRVVRLCFRAVTTLVLALCSLQPIESQDWAWAIEIDAPRLRSLVCKGLQRRFLLTSAAVELARFVQNFTNARTLRLKVNYGLQVIAALGKARRARFLCAFTYVERLELEGVHRHRSKTAAVAIANLLHCCPVLRDFRLKLSTVPPHSQI</sequence>
<dbReference type="OrthoDB" id="670854at2759"/>
<accession>A0A1E5UNN8</accession>
<evidence type="ECO:0008006" key="3">
    <source>
        <dbReference type="Google" id="ProtNLM"/>
    </source>
</evidence>
<feature type="non-terminal residue" evidence="1">
    <location>
        <position position="1"/>
    </location>
</feature>
<evidence type="ECO:0000313" key="2">
    <source>
        <dbReference type="Proteomes" id="UP000095767"/>
    </source>
</evidence>
<protein>
    <recommendedName>
        <fullName evidence="3">FBD domain-containing protein</fullName>
    </recommendedName>
</protein>
<dbReference type="EMBL" id="LWDX02069782">
    <property type="protein sequence ID" value="OEL14504.1"/>
    <property type="molecule type" value="Genomic_DNA"/>
</dbReference>
<evidence type="ECO:0000313" key="1">
    <source>
        <dbReference type="EMBL" id="OEL14504.1"/>
    </source>
</evidence>
<organism evidence="1 2">
    <name type="scientific">Dichanthelium oligosanthes</name>
    <dbReference type="NCBI Taxonomy" id="888268"/>
    <lineage>
        <taxon>Eukaryota</taxon>
        <taxon>Viridiplantae</taxon>
        <taxon>Streptophyta</taxon>
        <taxon>Embryophyta</taxon>
        <taxon>Tracheophyta</taxon>
        <taxon>Spermatophyta</taxon>
        <taxon>Magnoliopsida</taxon>
        <taxon>Liliopsida</taxon>
        <taxon>Poales</taxon>
        <taxon>Poaceae</taxon>
        <taxon>PACMAD clade</taxon>
        <taxon>Panicoideae</taxon>
        <taxon>Panicodae</taxon>
        <taxon>Paniceae</taxon>
        <taxon>Dichantheliinae</taxon>
        <taxon>Dichanthelium</taxon>
    </lineage>
</organism>
<dbReference type="AlphaFoldDB" id="A0A1E5UNN8"/>
<name>A0A1E5UNN8_9POAL</name>
<proteinExistence type="predicted"/>
<reference evidence="1 2" key="1">
    <citation type="submission" date="2016-09" db="EMBL/GenBank/DDBJ databases">
        <title>The draft genome of Dichanthelium oligosanthes: A C3 panicoid grass species.</title>
        <authorList>
            <person name="Studer A.J."/>
            <person name="Schnable J.C."/>
            <person name="Brutnell T.P."/>
        </authorList>
    </citation>
    <scope>NUCLEOTIDE SEQUENCE [LARGE SCALE GENOMIC DNA]</scope>
    <source>
        <strain evidence="2">cv. Kellogg 1175</strain>
        <tissue evidence="1">Leaf</tissue>
    </source>
</reference>
<keyword evidence="2" id="KW-1185">Reference proteome</keyword>
<comment type="caution">
    <text evidence="1">The sequence shown here is derived from an EMBL/GenBank/DDBJ whole genome shotgun (WGS) entry which is preliminary data.</text>
</comment>
<dbReference type="Proteomes" id="UP000095767">
    <property type="component" value="Unassembled WGS sequence"/>
</dbReference>
<gene>
    <name evidence="1" type="ORF">BAE44_0024476</name>
</gene>